<evidence type="ECO:0000256" key="1">
    <source>
        <dbReference type="ARBA" id="ARBA00004418"/>
    </source>
</evidence>
<evidence type="ECO:0000256" key="2">
    <source>
        <dbReference type="ARBA" id="ARBA00010742"/>
    </source>
</evidence>
<organism evidence="6 7">
    <name type="scientific">Nocardioides endophyticus</name>
    <dbReference type="NCBI Taxonomy" id="1353775"/>
    <lineage>
        <taxon>Bacteria</taxon>
        <taxon>Bacillati</taxon>
        <taxon>Actinomycetota</taxon>
        <taxon>Actinomycetes</taxon>
        <taxon>Propionibacteriales</taxon>
        <taxon>Nocardioidaceae</taxon>
        <taxon>Nocardioides</taxon>
    </lineage>
</organism>
<feature type="chain" id="PRO_5047005648" description="SsuA/THI5-like domain-containing protein" evidence="4">
    <location>
        <begin position="21"/>
        <end position="339"/>
    </location>
</feature>
<evidence type="ECO:0000259" key="5">
    <source>
        <dbReference type="Pfam" id="PF09084"/>
    </source>
</evidence>
<dbReference type="EMBL" id="BAABKN010000004">
    <property type="protein sequence ID" value="GAA4724280.1"/>
    <property type="molecule type" value="Genomic_DNA"/>
</dbReference>
<dbReference type="PANTHER" id="PTHR30024">
    <property type="entry name" value="ALIPHATIC SULFONATES-BINDING PROTEIN-RELATED"/>
    <property type="match status" value="1"/>
</dbReference>
<dbReference type="Pfam" id="PF09084">
    <property type="entry name" value="NMT1"/>
    <property type="match status" value="1"/>
</dbReference>
<proteinExistence type="inferred from homology"/>
<dbReference type="SUPFAM" id="SSF53850">
    <property type="entry name" value="Periplasmic binding protein-like II"/>
    <property type="match status" value="1"/>
</dbReference>
<comment type="similarity">
    <text evidence="2">Belongs to the bacterial solute-binding protein SsuA/TauA family.</text>
</comment>
<evidence type="ECO:0000256" key="3">
    <source>
        <dbReference type="ARBA" id="ARBA00022729"/>
    </source>
</evidence>
<reference evidence="7" key="1">
    <citation type="journal article" date="2019" name="Int. J. Syst. Evol. Microbiol.">
        <title>The Global Catalogue of Microorganisms (GCM) 10K type strain sequencing project: providing services to taxonomists for standard genome sequencing and annotation.</title>
        <authorList>
            <consortium name="The Broad Institute Genomics Platform"/>
            <consortium name="The Broad Institute Genome Sequencing Center for Infectious Disease"/>
            <person name="Wu L."/>
            <person name="Ma J."/>
        </authorList>
    </citation>
    <scope>NUCLEOTIDE SEQUENCE [LARGE SCALE GENOMIC DNA]</scope>
    <source>
        <strain evidence="7">JCM 18532</strain>
    </source>
</reference>
<dbReference type="PROSITE" id="PS51257">
    <property type="entry name" value="PROKAR_LIPOPROTEIN"/>
    <property type="match status" value="1"/>
</dbReference>
<dbReference type="InterPro" id="IPR015168">
    <property type="entry name" value="SsuA/THI5"/>
</dbReference>
<evidence type="ECO:0000313" key="6">
    <source>
        <dbReference type="EMBL" id="GAA4724280.1"/>
    </source>
</evidence>
<dbReference type="PANTHER" id="PTHR30024:SF47">
    <property type="entry name" value="TAURINE-BINDING PERIPLASMIC PROTEIN"/>
    <property type="match status" value="1"/>
</dbReference>
<name>A0ABP8YAL9_9ACTN</name>
<evidence type="ECO:0000313" key="7">
    <source>
        <dbReference type="Proteomes" id="UP001499882"/>
    </source>
</evidence>
<gene>
    <name evidence="6" type="ORF">GCM10023350_03280</name>
</gene>
<comment type="subcellular location">
    <subcellularLocation>
        <location evidence="1">Periplasm</location>
    </subcellularLocation>
</comment>
<protein>
    <recommendedName>
        <fullName evidence="5">SsuA/THI5-like domain-containing protein</fullName>
    </recommendedName>
</protein>
<feature type="domain" description="SsuA/THI5-like" evidence="5">
    <location>
        <begin position="58"/>
        <end position="265"/>
    </location>
</feature>
<dbReference type="Proteomes" id="UP001499882">
    <property type="component" value="Unassembled WGS sequence"/>
</dbReference>
<dbReference type="Gene3D" id="3.40.190.10">
    <property type="entry name" value="Periplasmic binding protein-like II"/>
    <property type="match status" value="2"/>
</dbReference>
<feature type="signal peptide" evidence="4">
    <location>
        <begin position="1"/>
        <end position="20"/>
    </location>
</feature>
<evidence type="ECO:0000256" key="4">
    <source>
        <dbReference type="SAM" id="SignalP"/>
    </source>
</evidence>
<comment type="caution">
    <text evidence="6">The sequence shown here is derived from an EMBL/GenBank/DDBJ whole genome shotgun (WGS) entry which is preliminary data.</text>
</comment>
<sequence length="339" mass="35223">MKCRAALGSALAVLAFLSAACGSSESEEASVTQDGLTEITIAAPPGGVMPVDFRAGLAEGIFEKHGLKITVQDVATGPDAVAAAAQGGADLAFSDTFAAAGAISNGFDVAMVTPLCGLSSLNYFLVPADSGIKELADLRGKNIGIGAPPLFQTAAASRLDQAGIGIDDVQFTLVKDQTTFGAILKSGQVDAVNVTSSINANRWIAEYGFEVVGPYDLGDDAFGTQVAAAGWWATRDWYDGNEAVASTFTRANAEVAQWFADLPEEERAAYIKDQTTADLVALDKEIPGLLELVVNHPLTPVTGAVDTDALEEWITTGAKFAKVPSVSLDTLLFPSATEE</sequence>
<accession>A0ABP8YAL9</accession>
<keyword evidence="7" id="KW-1185">Reference proteome</keyword>
<keyword evidence="3 4" id="KW-0732">Signal</keyword>